<dbReference type="EMBL" id="BQNB010015565">
    <property type="protein sequence ID" value="GJT41467.1"/>
    <property type="molecule type" value="Genomic_DNA"/>
</dbReference>
<dbReference type="InterPro" id="IPR013103">
    <property type="entry name" value="RVT_2"/>
</dbReference>
<organism evidence="2 3">
    <name type="scientific">Tanacetum coccineum</name>
    <dbReference type="NCBI Taxonomy" id="301880"/>
    <lineage>
        <taxon>Eukaryota</taxon>
        <taxon>Viridiplantae</taxon>
        <taxon>Streptophyta</taxon>
        <taxon>Embryophyta</taxon>
        <taxon>Tracheophyta</taxon>
        <taxon>Spermatophyta</taxon>
        <taxon>Magnoliopsida</taxon>
        <taxon>eudicotyledons</taxon>
        <taxon>Gunneridae</taxon>
        <taxon>Pentapetalae</taxon>
        <taxon>asterids</taxon>
        <taxon>campanulids</taxon>
        <taxon>Asterales</taxon>
        <taxon>Asteraceae</taxon>
        <taxon>Asteroideae</taxon>
        <taxon>Anthemideae</taxon>
        <taxon>Anthemidinae</taxon>
        <taxon>Tanacetum</taxon>
    </lineage>
</organism>
<gene>
    <name evidence="2" type="ORF">Tco_0941332</name>
</gene>
<evidence type="ECO:0000313" key="2">
    <source>
        <dbReference type="EMBL" id="GJT41467.1"/>
    </source>
</evidence>
<accession>A0ABQ5DR91</accession>
<evidence type="ECO:0000313" key="3">
    <source>
        <dbReference type="Proteomes" id="UP001151760"/>
    </source>
</evidence>
<dbReference type="Pfam" id="PF14223">
    <property type="entry name" value="Retrotran_gag_2"/>
    <property type="match status" value="1"/>
</dbReference>
<evidence type="ECO:0000259" key="1">
    <source>
        <dbReference type="Pfam" id="PF07727"/>
    </source>
</evidence>
<dbReference type="Proteomes" id="UP001151760">
    <property type="component" value="Unassembled WGS sequence"/>
</dbReference>
<dbReference type="InterPro" id="IPR043502">
    <property type="entry name" value="DNA/RNA_pol_sf"/>
</dbReference>
<reference evidence="2" key="2">
    <citation type="submission" date="2022-01" db="EMBL/GenBank/DDBJ databases">
        <authorList>
            <person name="Yamashiro T."/>
            <person name="Shiraishi A."/>
            <person name="Satake H."/>
            <person name="Nakayama K."/>
        </authorList>
    </citation>
    <scope>NUCLEOTIDE SEQUENCE</scope>
</reference>
<protein>
    <submittedName>
        <fullName evidence="2">Ribonuclease H-like domain-containing protein</fullName>
    </submittedName>
</protein>
<proteinExistence type="predicted"/>
<keyword evidence="3" id="KW-1185">Reference proteome</keyword>
<comment type="caution">
    <text evidence="2">The sequence shown here is derived from an EMBL/GenBank/DDBJ whole genome shotgun (WGS) entry which is preliminary data.</text>
</comment>
<dbReference type="SUPFAM" id="SSF56672">
    <property type="entry name" value="DNA/RNA polymerases"/>
    <property type="match status" value="1"/>
</dbReference>
<dbReference type="PANTHER" id="PTHR47481">
    <property type="match status" value="1"/>
</dbReference>
<name>A0ABQ5DR91_9ASTR</name>
<feature type="domain" description="Reverse transcriptase Ty1/copia-type" evidence="1">
    <location>
        <begin position="451"/>
        <end position="622"/>
    </location>
</feature>
<sequence>MTGSDTIIPPIPLSEKLSLVTHHHLLTRVPVKLDLDHWNYGSWEFFFEQPCSTYDVEKYIRSPSTKSSTTSLAPLTPEELKVDKIVLSWILFTLSDSLQARSRTNALKAELRSIKFGDQSMESYFQKINSIVNILISLDARVNDEDVVHHALEGLPDTYNQVCGYMHWKDTFPDLKTVRSLLITEETRLKSRALALPVESSSPMSFRYLHDVNACVGSSNSGNNKGRGTNENSTNELLTKLLQQLGNLGLNATVSNSATNNTPAVAFLANPASTPSPPVGPTPLYPPGFAPHAHAPTYFYPVGPPSAPAHSMPFKLAQQFTSSPILGQTQLAQSTTQATLLPQAFTARTLHDPSTGAWNMDTVNLPPTFWVEALNMVTHLLNILPSTAIANEVLFGTHPDYSFLRTFGCLCPDLNTNKILISRHVTFDETVFPYGSAKPVSLFCHKYLADGTLSRYKARLVANGSTQLKGIDVDETFSLVVKPMTIRTVLSLVASRHWPVHQQDVKNAYVYGDLSETIYMHQPPGFQDSAHPDYVCLLQRSLYGLKQASRAWFQRFASYITRVGFQHSRYDTSLFIYRQGMNTAYLLLYVDDIALTASFSDLLQRIIHSLHQEFPMTDLAGMVNCNANRTHVDTKSKLGDTSDVVSDPTLYRSLAGSLQYLTFTRPDISYAVHQVCLHMHDPREPHLSALKRILRYVCGTLDYGLQLFSSSTTDLVAYLDVD</sequence>
<reference evidence="2" key="1">
    <citation type="journal article" date="2022" name="Int. J. Mol. Sci.">
        <title>Draft Genome of Tanacetum Coccineum: Genomic Comparison of Closely Related Tanacetum-Family Plants.</title>
        <authorList>
            <person name="Yamashiro T."/>
            <person name="Shiraishi A."/>
            <person name="Nakayama K."/>
            <person name="Satake H."/>
        </authorList>
    </citation>
    <scope>NUCLEOTIDE SEQUENCE</scope>
</reference>
<dbReference type="Pfam" id="PF07727">
    <property type="entry name" value="RVT_2"/>
    <property type="match status" value="1"/>
</dbReference>
<dbReference type="PANTHER" id="PTHR47481:SF41">
    <property type="entry name" value="COPIA-LIKE POLYPROTEIN_RETROTRANSPOSON"/>
    <property type="match status" value="1"/>
</dbReference>